<dbReference type="Pfam" id="PF02518">
    <property type="entry name" value="HATPase_c"/>
    <property type="match status" value="1"/>
</dbReference>
<dbReference type="SMART" id="SM00387">
    <property type="entry name" value="HATPase_c"/>
    <property type="match status" value="1"/>
</dbReference>
<evidence type="ECO:0000256" key="3">
    <source>
        <dbReference type="ARBA" id="ARBA00012438"/>
    </source>
</evidence>
<dbReference type="Proteomes" id="UP000236197">
    <property type="component" value="Unassembled WGS sequence"/>
</dbReference>
<gene>
    <name evidence="16" type="ORF">C2L71_04085</name>
</gene>
<evidence type="ECO:0000259" key="15">
    <source>
        <dbReference type="PROSITE" id="PS50885"/>
    </source>
</evidence>
<comment type="caution">
    <text evidence="16">The sequence shown here is derived from an EMBL/GenBank/DDBJ whole genome shotgun (WGS) entry which is preliminary data.</text>
</comment>
<dbReference type="PROSITE" id="PS50885">
    <property type="entry name" value="HAMP"/>
    <property type="match status" value="1"/>
</dbReference>
<feature type="domain" description="HAMP" evidence="15">
    <location>
        <begin position="184"/>
        <end position="236"/>
    </location>
</feature>
<dbReference type="PANTHER" id="PTHR44936:SF10">
    <property type="entry name" value="SENSOR PROTEIN RSTB"/>
    <property type="match status" value="1"/>
</dbReference>
<accession>A0A2K2UCH2</accession>
<dbReference type="PRINTS" id="PR00344">
    <property type="entry name" value="BCTRLSENSOR"/>
</dbReference>
<dbReference type="EC" id="2.7.13.3" evidence="3"/>
<dbReference type="PANTHER" id="PTHR44936">
    <property type="entry name" value="SENSOR PROTEIN CREC"/>
    <property type="match status" value="1"/>
</dbReference>
<dbReference type="InterPro" id="IPR003661">
    <property type="entry name" value="HisK_dim/P_dom"/>
</dbReference>
<name>A0A2K2UCH2_9ACTN</name>
<dbReference type="InterPro" id="IPR004358">
    <property type="entry name" value="Sig_transdc_His_kin-like_C"/>
</dbReference>
<protein>
    <recommendedName>
        <fullName evidence="3">histidine kinase</fullName>
        <ecNumber evidence="3">2.7.13.3</ecNumber>
    </recommendedName>
</protein>
<evidence type="ECO:0000256" key="11">
    <source>
        <dbReference type="ARBA" id="ARBA00022989"/>
    </source>
</evidence>
<dbReference type="RefSeq" id="WP_103264509.1">
    <property type="nucleotide sequence ID" value="NZ_CABMLE010000003.1"/>
</dbReference>
<evidence type="ECO:0000256" key="9">
    <source>
        <dbReference type="ARBA" id="ARBA00022777"/>
    </source>
</evidence>
<keyword evidence="17" id="KW-1185">Reference proteome</keyword>
<dbReference type="SUPFAM" id="SSF47384">
    <property type="entry name" value="Homodimeric domain of signal transducing histidine kinase"/>
    <property type="match status" value="1"/>
</dbReference>
<keyword evidence="11" id="KW-1133">Transmembrane helix</keyword>
<keyword evidence="7" id="KW-0812">Transmembrane</keyword>
<dbReference type="Gene3D" id="1.10.287.130">
    <property type="match status" value="1"/>
</dbReference>
<keyword evidence="6" id="KW-0808">Transferase</keyword>
<keyword evidence="11" id="KW-0472">Membrane</keyword>
<evidence type="ECO:0000256" key="10">
    <source>
        <dbReference type="ARBA" id="ARBA00022840"/>
    </source>
</evidence>
<dbReference type="Gene3D" id="3.30.565.10">
    <property type="entry name" value="Histidine kinase-like ATPase, C-terminal domain"/>
    <property type="match status" value="1"/>
</dbReference>
<keyword evidence="13" id="KW-0175">Coiled coil</keyword>
<keyword evidence="12" id="KW-0902">Two-component regulatory system</keyword>
<evidence type="ECO:0000256" key="5">
    <source>
        <dbReference type="ARBA" id="ARBA00022553"/>
    </source>
</evidence>
<dbReference type="InterPro" id="IPR050980">
    <property type="entry name" value="2C_sensor_his_kinase"/>
</dbReference>
<dbReference type="SUPFAM" id="SSF158472">
    <property type="entry name" value="HAMP domain-like"/>
    <property type="match status" value="1"/>
</dbReference>
<evidence type="ECO:0000313" key="17">
    <source>
        <dbReference type="Proteomes" id="UP000236197"/>
    </source>
</evidence>
<evidence type="ECO:0000256" key="2">
    <source>
        <dbReference type="ARBA" id="ARBA00004651"/>
    </source>
</evidence>
<comment type="catalytic activity">
    <reaction evidence="1">
        <text>ATP + protein L-histidine = ADP + protein N-phospho-L-histidine.</text>
        <dbReference type="EC" id="2.7.13.3"/>
    </reaction>
</comment>
<proteinExistence type="predicted"/>
<evidence type="ECO:0000256" key="8">
    <source>
        <dbReference type="ARBA" id="ARBA00022741"/>
    </source>
</evidence>
<feature type="domain" description="Histidine kinase" evidence="14">
    <location>
        <begin position="251"/>
        <end position="465"/>
    </location>
</feature>
<dbReference type="Pfam" id="PF00512">
    <property type="entry name" value="HisKA"/>
    <property type="match status" value="1"/>
</dbReference>
<evidence type="ECO:0000313" key="16">
    <source>
        <dbReference type="EMBL" id="PNV68031.1"/>
    </source>
</evidence>
<dbReference type="SUPFAM" id="SSF55874">
    <property type="entry name" value="ATPase domain of HSP90 chaperone/DNA topoisomerase II/histidine kinase"/>
    <property type="match status" value="1"/>
</dbReference>
<dbReference type="EMBL" id="PPEK01000003">
    <property type="protein sequence ID" value="PNV68031.1"/>
    <property type="molecule type" value="Genomic_DNA"/>
</dbReference>
<evidence type="ECO:0000256" key="13">
    <source>
        <dbReference type="SAM" id="Coils"/>
    </source>
</evidence>
<dbReference type="Pfam" id="PF00672">
    <property type="entry name" value="HAMP"/>
    <property type="match status" value="1"/>
</dbReference>
<keyword evidence="9" id="KW-0418">Kinase</keyword>
<dbReference type="InterPro" id="IPR003594">
    <property type="entry name" value="HATPase_dom"/>
</dbReference>
<dbReference type="SMART" id="SM00304">
    <property type="entry name" value="HAMP"/>
    <property type="match status" value="1"/>
</dbReference>
<feature type="coiled-coil region" evidence="13">
    <location>
        <begin position="221"/>
        <end position="248"/>
    </location>
</feature>
<organism evidence="16 17">
    <name type="scientific">Enteroscipio rubneri</name>
    <dbReference type="NCBI Taxonomy" id="2070686"/>
    <lineage>
        <taxon>Bacteria</taxon>
        <taxon>Bacillati</taxon>
        <taxon>Actinomycetota</taxon>
        <taxon>Coriobacteriia</taxon>
        <taxon>Eggerthellales</taxon>
        <taxon>Eggerthellaceae</taxon>
        <taxon>Enteroscipio</taxon>
    </lineage>
</organism>
<reference evidence="17" key="1">
    <citation type="submission" date="2018-01" db="EMBL/GenBank/DDBJ databases">
        <title>Rubneribacter badeniensis gen. nov., sp. nov., and Colonibacter rubneri, gen. nov., sp. nov., WGS of new members of the Eggerthellaceae.</title>
        <authorList>
            <person name="Danylec N."/>
            <person name="Stoll D.A."/>
            <person name="Doetsch A."/>
            <person name="Kulling S.E."/>
            <person name="Huch M."/>
        </authorList>
    </citation>
    <scope>NUCLEOTIDE SEQUENCE [LARGE SCALE GENOMIC DNA]</scope>
    <source>
        <strain evidence="17">ResAG-96</strain>
    </source>
</reference>
<evidence type="ECO:0000256" key="12">
    <source>
        <dbReference type="ARBA" id="ARBA00023012"/>
    </source>
</evidence>
<dbReference type="GO" id="GO:0005524">
    <property type="term" value="F:ATP binding"/>
    <property type="evidence" value="ECO:0007669"/>
    <property type="project" value="UniProtKB-KW"/>
</dbReference>
<evidence type="ECO:0000256" key="7">
    <source>
        <dbReference type="ARBA" id="ARBA00022692"/>
    </source>
</evidence>
<dbReference type="OrthoDB" id="9786919at2"/>
<dbReference type="InterPro" id="IPR005467">
    <property type="entry name" value="His_kinase_dom"/>
</dbReference>
<dbReference type="AlphaFoldDB" id="A0A2K2UCH2"/>
<sequence>MKFRLKITLCMLGLLSVLFGVGGGLLITLSFHDSLEREEASAYNAYQMVLGTLQIVNAASEQTDYADVSETLRQLSEQNEGSWSALRLYTASQTVYEHDAADLDRPDELPALGSCSMRHATTDGDGHLLALSGALEADDETLYLDMAFDVSSLFEARQAQLWTYQWVFLLMAALCAVLSYTLARVLTAPLVRLSEASRSIAAGQLSTRVRVRTEDEVGLVARDFNAMAEAMEENVSRLEEAAARQERFMGSFAHEAKTPLTSIIGYGDLIRGQVLNAEEQTQAADYIVSEGKRLENLSAKLLELLVLKREDVSLSAASPSALVQGLAARWEPLYRAQGIELSCECEEGWCMLEPDLVKSLLVNVWDNARKAMDGRSGSIRVRCEMLVDGCRLSVSDDGRGIPPDALEHLDEAFFRVDKSRARAQGGAGLGLSLCREIVDVHGGSLRFESKVGEGTTVIAELRGGAA</sequence>
<evidence type="ECO:0000256" key="6">
    <source>
        <dbReference type="ARBA" id="ARBA00022679"/>
    </source>
</evidence>
<dbReference type="InterPro" id="IPR036097">
    <property type="entry name" value="HisK_dim/P_sf"/>
</dbReference>
<dbReference type="CDD" id="cd06225">
    <property type="entry name" value="HAMP"/>
    <property type="match status" value="1"/>
</dbReference>
<dbReference type="SMART" id="SM00388">
    <property type="entry name" value="HisKA"/>
    <property type="match status" value="1"/>
</dbReference>
<evidence type="ECO:0000259" key="14">
    <source>
        <dbReference type="PROSITE" id="PS50109"/>
    </source>
</evidence>
<evidence type="ECO:0000256" key="1">
    <source>
        <dbReference type="ARBA" id="ARBA00000085"/>
    </source>
</evidence>
<dbReference type="GO" id="GO:0005886">
    <property type="term" value="C:plasma membrane"/>
    <property type="evidence" value="ECO:0007669"/>
    <property type="project" value="UniProtKB-SubCell"/>
</dbReference>
<dbReference type="CDD" id="cd00075">
    <property type="entry name" value="HATPase"/>
    <property type="match status" value="1"/>
</dbReference>
<dbReference type="InterPro" id="IPR003660">
    <property type="entry name" value="HAMP_dom"/>
</dbReference>
<evidence type="ECO:0000256" key="4">
    <source>
        <dbReference type="ARBA" id="ARBA00022475"/>
    </source>
</evidence>
<dbReference type="InterPro" id="IPR036890">
    <property type="entry name" value="HATPase_C_sf"/>
</dbReference>
<dbReference type="GO" id="GO:0000155">
    <property type="term" value="F:phosphorelay sensor kinase activity"/>
    <property type="evidence" value="ECO:0007669"/>
    <property type="project" value="InterPro"/>
</dbReference>
<comment type="subcellular location">
    <subcellularLocation>
        <location evidence="2">Cell membrane</location>
        <topology evidence="2">Multi-pass membrane protein</topology>
    </subcellularLocation>
</comment>
<keyword evidence="10" id="KW-0067">ATP-binding</keyword>
<dbReference type="PROSITE" id="PS50109">
    <property type="entry name" value="HIS_KIN"/>
    <property type="match status" value="1"/>
</dbReference>
<keyword evidence="8" id="KW-0547">Nucleotide-binding</keyword>
<keyword evidence="4" id="KW-1003">Cell membrane</keyword>
<dbReference type="Gene3D" id="6.10.340.10">
    <property type="match status" value="1"/>
</dbReference>
<keyword evidence="5" id="KW-0597">Phosphoprotein</keyword>
<dbReference type="CDD" id="cd00082">
    <property type="entry name" value="HisKA"/>
    <property type="match status" value="1"/>
</dbReference>